<accession>A0ABR9VK73</accession>
<gene>
    <name evidence="1" type="ORF">IQ227_18985</name>
</gene>
<protein>
    <submittedName>
        <fullName evidence="1">Uncharacterized protein</fullName>
    </submittedName>
</protein>
<dbReference type="Pfam" id="PF21826">
    <property type="entry name" value="DUF6887"/>
    <property type="match status" value="1"/>
</dbReference>
<name>A0ABR9VK73_9CYAN</name>
<proteinExistence type="predicted"/>
<dbReference type="Proteomes" id="UP000606776">
    <property type="component" value="Unassembled WGS sequence"/>
</dbReference>
<comment type="caution">
    <text evidence="1">The sequence shown here is derived from an EMBL/GenBank/DDBJ whole genome shotgun (WGS) entry which is preliminary data.</text>
</comment>
<evidence type="ECO:0000313" key="2">
    <source>
        <dbReference type="Proteomes" id="UP000606776"/>
    </source>
</evidence>
<dbReference type="EMBL" id="JADEWB010000138">
    <property type="protein sequence ID" value="MBE9238052.1"/>
    <property type="molecule type" value="Genomic_DNA"/>
</dbReference>
<sequence length="76" mass="8955">MRKLDFKTMSMKELRAYVLSHRHDQEAFYFYVDKLNAEGNWVEMSPSASVDDLMNYPEFLQRFSNEKGVLAKDDIG</sequence>
<dbReference type="InterPro" id="IPR054053">
    <property type="entry name" value="DUF6887"/>
</dbReference>
<organism evidence="1 2">
    <name type="scientific">Sphaerospermopsis aphanizomenoides LEGE 00250</name>
    <dbReference type="NCBI Taxonomy" id="2777972"/>
    <lineage>
        <taxon>Bacteria</taxon>
        <taxon>Bacillati</taxon>
        <taxon>Cyanobacteriota</taxon>
        <taxon>Cyanophyceae</taxon>
        <taxon>Nostocales</taxon>
        <taxon>Aphanizomenonaceae</taxon>
        <taxon>Sphaerospermopsis</taxon>
        <taxon>Sphaerospermopsis aphanizomenoides</taxon>
    </lineage>
</organism>
<evidence type="ECO:0000313" key="1">
    <source>
        <dbReference type="EMBL" id="MBE9238052.1"/>
    </source>
</evidence>
<reference evidence="1 2" key="1">
    <citation type="submission" date="2020-10" db="EMBL/GenBank/DDBJ databases">
        <authorList>
            <person name="Castelo-Branco R."/>
            <person name="Eusebio N."/>
            <person name="Adriana R."/>
            <person name="Vieira A."/>
            <person name="Brugerolle De Fraissinette N."/>
            <person name="Rezende De Castro R."/>
            <person name="Schneider M.P."/>
            <person name="Vasconcelos V."/>
            <person name="Leao P.N."/>
        </authorList>
    </citation>
    <scope>NUCLEOTIDE SEQUENCE [LARGE SCALE GENOMIC DNA]</scope>
    <source>
        <strain evidence="1 2">LEGE 00250</strain>
    </source>
</reference>
<keyword evidence="2" id="KW-1185">Reference proteome</keyword>